<evidence type="ECO:0000313" key="3">
    <source>
        <dbReference type="Proteomes" id="UP000679284"/>
    </source>
</evidence>
<gene>
    <name evidence="2" type="ORF">GR316_03310</name>
</gene>
<reference evidence="2" key="1">
    <citation type="submission" date="2020-01" db="EMBL/GenBank/DDBJ databases">
        <authorList>
            <person name="Yang Y."/>
            <person name="Kwon Y.M."/>
        </authorList>
    </citation>
    <scope>NUCLEOTIDE SEQUENCE</scope>
    <source>
        <strain evidence="2">PG104</strain>
    </source>
</reference>
<protein>
    <recommendedName>
        <fullName evidence="1">Hedgehog/Intein (Hint) domain-containing protein</fullName>
    </recommendedName>
</protein>
<name>A0A8J8SKF8_9RHOB</name>
<dbReference type="KEGG" id="fap:GR316_03310"/>
<dbReference type="RefSeq" id="WP_211784632.1">
    <property type="nucleotide sequence ID" value="NZ_CP047289.1"/>
</dbReference>
<dbReference type="EMBL" id="CP047289">
    <property type="protein sequence ID" value="QUS35384.1"/>
    <property type="molecule type" value="Genomic_DNA"/>
</dbReference>
<proteinExistence type="predicted"/>
<dbReference type="AlphaFoldDB" id="A0A8J8SKF8"/>
<dbReference type="SUPFAM" id="SSF51294">
    <property type="entry name" value="Hedgehog/intein (Hint) domain"/>
    <property type="match status" value="1"/>
</dbReference>
<dbReference type="InterPro" id="IPR036844">
    <property type="entry name" value="Hint_dom_sf"/>
</dbReference>
<sequence length="197" mass="21904">MPKPDRSLGALGGLSRGTLLDSYHGPIPVEDLVEDDLLMTKDDGFQPVRWIGALRGDAAGGFAPIRVSPGALGNRRSLIAAQNHRVLISDWRAELLFGEREVLIPLNTLANDTTIWRQEGGSVDYFFILMERHQLLYAEDVVVESFDPTPEALALHGPRARKDIAEILPKRRGSTARLVLRPTEVAALRLYDMDQIR</sequence>
<evidence type="ECO:0000259" key="1">
    <source>
        <dbReference type="Pfam" id="PF13403"/>
    </source>
</evidence>
<dbReference type="Pfam" id="PF13403">
    <property type="entry name" value="Hint_2"/>
    <property type="match status" value="1"/>
</dbReference>
<dbReference type="Proteomes" id="UP000679284">
    <property type="component" value="Chromosome"/>
</dbReference>
<accession>A0A8J8SKF8</accession>
<organism evidence="2 3">
    <name type="scientific">Falsirhodobacter algicola</name>
    <dbReference type="NCBI Taxonomy" id="2692330"/>
    <lineage>
        <taxon>Bacteria</taxon>
        <taxon>Pseudomonadati</taxon>
        <taxon>Pseudomonadota</taxon>
        <taxon>Alphaproteobacteria</taxon>
        <taxon>Rhodobacterales</taxon>
        <taxon>Paracoccaceae</taxon>
        <taxon>Falsirhodobacter</taxon>
    </lineage>
</organism>
<dbReference type="InterPro" id="IPR028992">
    <property type="entry name" value="Hedgehog/Intein_dom"/>
</dbReference>
<keyword evidence="3" id="KW-1185">Reference proteome</keyword>
<evidence type="ECO:0000313" key="2">
    <source>
        <dbReference type="EMBL" id="QUS35384.1"/>
    </source>
</evidence>
<feature type="domain" description="Hedgehog/Intein (Hint)" evidence="1">
    <location>
        <begin position="15"/>
        <end position="149"/>
    </location>
</feature>